<evidence type="ECO:0000313" key="3">
    <source>
        <dbReference type="Proteomes" id="UP000273898"/>
    </source>
</evidence>
<dbReference type="EMBL" id="RCCK01000010">
    <property type="protein sequence ID" value="RLJ79469.1"/>
    <property type="molecule type" value="Genomic_DNA"/>
</dbReference>
<dbReference type="Proteomes" id="UP000273898">
    <property type="component" value="Unassembled WGS sequence"/>
</dbReference>
<evidence type="ECO:0000313" key="1">
    <source>
        <dbReference type="EMBL" id="RLJ79469.1"/>
    </source>
</evidence>
<gene>
    <name evidence="1" type="ORF">BCL90_0166</name>
    <name evidence="2" type="ORF">E3V97_09265</name>
</gene>
<evidence type="ECO:0000313" key="4">
    <source>
        <dbReference type="Proteomes" id="UP000297429"/>
    </source>
</evidence>
<reference evidence="1 3" key="1">
    <citation type="submission" date="2018-10" db="EMBL/GenBank/DDBJ databases">
        <title>Genomic Encyclopedia of Archaeal and Bacterial Type Strains, Phase II (KMG-II): from individual species to whole genera.</title>
        <authorList>
            <person name="Goeker M."/>
        </authorList>
    </citation>
    <scope>NUCLEOTIDE SEQUENCE [LARGE SCALE GENOMIC DNA]</scope>
    <source>
        <strain evidence="1 3">DSM 19624</strain>
    </source>
</reference>
<dbReference type="Proteomes" id="UP000297429">
    <property type="component" value="Unassembled WGS sequence"/>
</dbReference>
<dbReference type="EMBL" id="SOPX01000002">
    <property type="protein sequence ID" value="TFB30817.1"/>
    <property type="molecule type" value="Genomic_DNA"/>
</dbReference>
<evidence type="ECO:0000313" key="2">
    <source>
        <dbReference type="EMBL" id="TFB30817.1"/>
    </source>
</evidence>
<comment type="caution">
    <text evidence="1">The sequence shown here is derived from an EMBL/GenBank/DDBJ whole genome shotgun (WGS) entry which is preliminary data.</text>
</comment>
<dbReference type="RefSeq" id="WP_121282063.1">
    <property type="nucleotide sequence ID" value="NZ_RCCK01000010.1"/>
</dbReference>
<name>A0A497YD83_9SPHI</name>
<organism evidence="1 3">
    <name type="scientific">Pedobacter alluvionis</name>
    <dbReference type="NCBI Taxonomy" id="475253"/>
    <lineage>
        <taxon>Bacteria</taxon>
        <taxon>Pseudomonadati</taxon>
        <taxon>Bacteroidota</taxon>
        <taxon>Sphingobacteriia</taxon>
        <taxon>Sphingobacteriales</taxon>
        <taxon>Sphingobacteriaceae</taxon>
        <taxon>Pedobacter</taxon>
    </lineage>
</organism>
<sequence length="100" mass="11755">MIDINLYKQEVKELTNLLLTDWQDIRNIALDEDLNLDTTFLLGFVETEEDEEFGLFYNKQKGLLKFEKTINSVKVTPTTIKEIENDFPQVIVLTDIDNNW</sequence>
<proteinExistence type="predicted"/>
<protein>
    <submittedName>
        <fullName evidence="1">Uncharacterized protein</fullName>
    </submittedName>
</protein>
<dbReference type="AlphaFoldDB" id="A0A497YD83"/>
<keyword evidence="4" id="KW-1185">Reference proteome</keyword>
<accession>A0A497YD83</accession>
<reference evidence="2 4" key="2">
    <citation type="submission" date="2019-03" db="EMBL/GenBank/DDBJ databases">
        <authorList>
            <person name="He R.-H."/>
        </authorList>
    </citation>
    <scope>NUCLEOTIDE SEQUENCE [LARGE SCALE GENOMIC DNA]</scope>
    <source>
        <strain evidence="2 4">DSM 19624</strain>
    </source>
</reference>
<dbReference type="OrthoDB" id="1495367at2"/>